<reference evidence="2 3" key="1">
    <citation type="submission" date="2023-07" db="EMBL/GenBank/DDBJ databases">
        <title>Sorghum-associated microbial communities from plants grown in Nebraska, USA.</title>
        <authorList>
            <person name="Schachtman D."/>
        </authorList>
    </citation>
    <scope>NUCLEOTIDE SEQUENCE [LARGE SCALE GENOMIC DNA]</scope>
    <source>
        <strain evidence="2 3">BE167</strain>
    </source>
</reference>
<dbReference type="Proteomes" id="UP001252243">
    <property type="component" value="Unassembled WGS sequence"/>
</dbReference>
<name>A0ABU1UBF1_9MICC</name>
<proteinExistence type="predicted"/>
<gene>
    <name evidence="2" type="ORF">J2X01_001724</name>
</gene>
<keyword evidence="1" id="KW-1133">Transmembrane helix</keyword>
<dbReference type="RefSeq" id="WP_310055638.1">
    <property type="nucleotide sequence ID" value="NZ_JAVDVQ010000006.1"/>
</dbReference>
<evidence type="ECO:0000313" key="3">
    <source>
        <dbReference type="Proteomes" id="UP001252243"/>
    </source>
</evidence>
<evidence type="ECO:0000313" key="2">
    <source>
        <dbReference type="EMBL" id="MDR7082435.1"/>
    </source>
</evidence>
<accession>A0ABU1UBF1</accession>
<dbReference type="EMBL" id="JAVDVQ010000006">
    <property type="protein sequence ID" value="MDR7082435.1"/>
    <property type="molecule type" value="Genomic_DNA"/>
</dbReference>
<organism evidence="2 3">
    <name type="scientific">Arthrobacter ginsengisoli</name>
    <dbReference type="NCBI Taxonomy" id="1356565"/>
    <lineage>
        <taxon>Bacteria</taxon>
        <taxon>Bacillati</taxon>
        <taxon>Actinomycetota</taxon>
        <taxon>Actinomycetes</taxon>
        <taxon>Micrococcales</taxon>
        <taxon>Micrococcaceae</taxon>
        <taxon>Arthrobacter</taxon>
    </lineage>
</organism>
<keyword evidence="3" id="KW-1185">Reference proteome</keyword>
<sequence>MAIQRTMGGRALRYCAVVILLAATQLAGFWFHSAGVYQGPANVPLSEFPEDVALMIDMASIFSSSKPRADSGFAMLAAVFQTPLVLIASGGAIAAIVFWKHLPPRAGATEAH</sequence>
<evidence type="ECO:0000256" key="1">
    <source>
        <dbReference type="SAM" id="Phobius"/>
    </source>
</evidence>
<comment type="caution">
    <text evidence="2">The sequence shown here is derived from an EMBL/GenBank/DDBJ whole genome shotgun (WGS) entry which is preliminary data.</text>
</comment>
<feature type="transmembrane region" description="Helical" evidence="1">
    <location>
        <begin position="12"/>
        <end position="31"/>
    </location>
</feature>
<protein>
    <submittedName>
        <fullName evidence="2">Uncharacterized protein</fullName>
    </submittedName>
</protein>
<keyword evidence="1" id="KW-0812">Transmembrane</keyword>
<keyword evidence="1" id="KW-0472">Membrane</keyword>
<feature type="transmembrane region" description="Helical" evidence="1">
    <location>
        <begin position="73"/>
        <end position="99"/>
    </location>
</feature>